<evidence type="ECO:0000256" key="14">
    <source>
        <dbReference type="PIRSR" id="PIRSR637359-1"/>
    </source>
</evidence>
<keyword evidence="9" id="KW-0325">Glycoprotein</keyword>
<evidence type="ECO:0000256" key="13">
    <source>
        <dbReference type="ARBA" id="ARBA00077477"/>
    </source>
</evidence>
<keyword evidence="5 18" id="KW-1133">Transmembrane helix</keyword>
<dbReference type="GO" id="GO:0000139">
    <property type="term" value="C:Golgi membrane"/>
    <property type="evidence" value="ECO:0007669"/>
    <property type="project" value="UniProtKB-SubCell"/>
</dbReference>
<feature type="transmembrane region" description="Helical" evidence="18">
    <location>
        <begin position="12"/>
        <end position="33"/>
    </location>
</feature>
<dbReference type="EC" id="2.8.2.23" evidence="11"/>
<dbReference type="Gene3D" id="3.40.50.300">
    <property type="entry name" value="P-loop containing nucleotide triphosphate hydrolases"/>
    <property type="match status" value="1"/>
</dbReference>
<feature type="binding site" evidence="15">
    <location>
        <position position="245"/>
    </location>
    <ligand>
        <name>3'-phosphoadenylyl sulfate</name>
        <dbReference type="ChEBI" id="CHEBI:58339"/>
    </ligand>
</feature>
<evidence type="ECO:0000256" key="16">
    <source>
        <dbReference type="PIRSR" id="PIRSR637359-3"/>
    </source>
</evidence>
<keyword evidence="4" id="KW-0735">Signal-anchor</keyword>
<keyword evidence="2" id="KW-0808">Transferase</keyword>
<dbReference type="PANTHER" id="PTHR10605:SF65">
    <property type="entry name" value="GH20068P"/>
    <property type="match status" value="1"/>
</dbReference>
<feature type="binding site" evidence="15">
    <location>
        <begin position="377"/>
        <end position="381"/>
    </location>
    <ligand>
        <name>3'-phosphoadenylyl sulfate</name>
        <dbReference type="ChEBI" id="CHEBI:58339"/>
    </ligand>
</feature>
<evidence type="ECO:0000256" key="8">
    <source>
        <dbReference type="ARBA" id="ARBA00023157"/>
    </source>
</evidence>
<comment type="catalytic activity">
    <reaction evidence="10">
        <text>alpha-D-glucosaminyl-[heparan sulfate](n) + 3'-phosphoadenylyl sulfate = 3-sulfo-alpha-D-glucosaminyl-[heparan sulfate](n) + adenosine 3',5'-bisphosphate + H(+)</text>
        <dbReference type="Rhea" id="RHEA:15461"/>
        <dbReference type="Rhea" id="RHEA-COMP:9830"/>
        <dbReference type="Rhea" id="RHEA-COMP:9831"/>
        <dbReference type="ChEBI" id="CHEBI:15378"/>
        <dbReference type="ChEBI" id="CHEBI:58339"/>
        <dbReference type="ChEBI" id="CHEBI:58343"/>
        <dbReference type="ChEBI" id="CHEBI:58388"/>
        <dbReference type="ChEBI" id="CHEBI:70975"/>
        <dbReference type="EC" id="2.8.2.23"/>
    </reaction>
</comment>
<feature type="domain" description="Sulfotransferase" evidence="19">
    <location>
        <begin position="145"/>
        <end position="400"/>
    </location>
</feature>
<dbReference type="FunFam" id="3.40.50.300:FF:000603">
    <property type="entry name" value="Sulfotransferase"/>
    <property type="match status" value="1"/>
</dbReference>
<dbReference type="InterPro" id="IPR027417">
    <property type="entry name" value="P-loop_NTPase"/>
</dbReference>
<evidence type="ECO:0000256" key="11">
    <source>
        <dbReference type="ARBA" id="ARBA00066719"/>
    </source>
</evidence>
<gene>
    <name evidence="20" type="ORF">KUF71_012296</name>
</gene>
<evidence type="ECO:0000256" key="6">
    <source>
        <dbReference type="ARBA" id="ARBA00023034"/>
    </source>
</evidence>
<dbReference type="InterPro" id="IPR000863">
    <property type="entry name" value="Sulfotransferase_dom"/>
</dbReference>
<proteinExistence type="predicted"/>
<keyword evidence="7 18" id="KW-0472">Membrane</keyword>
<organism evidence="20 21">
    <name type="scientific">Frankliniella fusca</name>
    <dbReference type="NCBI Taxonomy" id="407009"/>
    <lineage>
        <taxon>Eukaryota</taxon>
        <taxon>Metazoa</taxon>
        <taxon>Ecdysozoa</taxon>
        <taxon>Arthropoda</taxon>
        <taxon>Hexapoda</taxon>
        <taxon>Insecta</taxon>
        <taxon>Pterygota</taxon>
        <taxon>Neoptera</taxon>
        <taxon>Paraneoptera</taxon>
        <taxon>Thysanoptera</taxon>
        <taxon>Terebrantia</taxon>
        <taxon>Thripoidea</taxon>
        <taxon>Thripidae</taxon>
        <taxon>Frankliniella</taxon>
    </lineage>
</organism>
<comment type="caution">
    <text evidence="20">The sequence shown here is derived from an EMBL/GenBank/DDBJ whole genome shotgun (WGS) entry which is preliminary data.</text>
</comment>
<feature type="compositionally biased region" description="Low complexity" evidence="17">
    <location>
        <begin position="116"/>
        <end position="125"/>
    </location>
</feature>
<evidence type="ECO:0000256" key="2">
    <source>
        <dbReference type="ARBA" id="ARBA00022679"/>
    </source>
</evidence>
<feature type="active site" description="For sulfotransferase activity" evidence="14">
    <location>
        <position position="154"/>
    </location>
</feature>
<evidence type="ECO:0000256" key="5">
    <source>
        <dbReference type="ARBA" id="ARBA00022989"/>
    </source>
</evidence>
<dbReference type="Pfam" id="PF00685">
    <property type="entry name" value="Sulfotransfer_1"/>
    <property type="match status" value="1"/>
</dbReference>
<protein>
    <recommendedName>
        <fullName evidence="12">Heparan sulfate glucosamine 3-O-sulfotransferase 5</fullName>
        <ecNumber evidence="11">2.8.2.23</ecNumber>
    </recommendedName>
    <alternativeName>
        <fullName evidence="13">Heparan sulfate D-glucosaminyl 3-O-sulfotransferase 5</fullName>
    </alternativeName>
</protein>
<reference evidence="20" key="2">
    <citation type="journal article" date="2023" name="BMC Genomics">
        <title>Pest status, molecular evolution, and epigenetic factors derived from the genome assembly of Frankliniella fusca, a thysanopteran phytovirus vector.</title>
        <authorList>
            <person name="Catto M.A."/>
            <person name="Labadie P.E."/>
            <person name="Jacobson A.L."/>
            <person name="Kennedy G.G."/>
            <person name="Srinivasan R."/>
            <person name="Hunt B.G."/>
        </authorList>
    </citation>
    <scope>NUCLEOTIDE SEQUENCE</scope>
    <source>
        <strain evidence="20">PL_HMW_Pooled</strain>
    </source>
</reference>
<evidence type="ECO:0000256" key="15">
    <source>
        <dbReference type="PIRSR" id="PIRSR637359-2"/>
    </source>
</evidence>
<name>A0AAE1HN84_9NEOP</name>
<feature type="region of interest" description="Disordered" evidence="17">
    <location>
        <begin position="252"/>
        <end position="278"/>
    </location>
</feature>
<dbReference type="PANTHER" id="PTHR10605">
    <property type="entry name" value="HEPARAN SULFATE SULFOTRANSFERASE"/>
    <property type="match status" value="1"/>
</dbReference>
<feature type="compositionally biased region" description="Low complexity" evidence="17">
    <location>
        <begin position="257"/>
        <end position="277"/>
    </location>
</feature>
<feature type="region of interest" description="Disordered" evidence="17">
    <location>
        <begin position="111"/>
        <end position="130"/>
    </location>
</feature>
<feature type="binding site" evidence="15">
    <location>
        <begin position="154"/>
        <end position="158"/>
    </location>
    <ligand>
        <name>3'-phosphoadenylyl sulfate</name>
        <dbReference type="ChEBI" id="CHEBI:58339"/>
    </ligand>
</feature>
<evidence type="ECO:0000256" key="4">
    <source>
        <dbReference type="ARBA" id="ARBA00022968"/>
    </source>
</evidence>
<keyword evidence="8 16" id="KW-1015">Disulfide bond</keyword>
<evidence type="ECO:0000256" key="1">
    <source>
        <dbReference type="ARBA" id="ARBA00004323"/>
    </source>
</evidence>
<dbReference type="SUPFAM" id="SSF52540">
    <property type="entry name" value="P-loop containing nucleoside triphosphate hydrolases"/>
    <property type="match status" value="1"/>
</dbReference>
<evidence type="ECO:0000256" key="7">
    <source>
        <dbReference type="ARBA" id="ARBA00023136"/>
    </source>
</evidence>
<keyword evidence="21" id="KW-1185">Reference proteome</keyword>
<sequence length="416" mass="46717">MRSAVDSWCRWGGRLAACMLACVVVALLLTLQYDTAVYTIQYQNGLNDEETRLEAMLLSNDLPTAAEMPDDPGGDLGGGDLGDDVTIVSGGGGGAAGDVQTNEVDKDLHFEEQPEQHQQQEGQQDGEQDGAVGRVRFPRTSRRLPQCLIIGVRKCGTRALLEMLFLHPRVQKAAGEVHFFDRDDNYSRGLEWYRKKMPHSFPHQVTIEKSPSYFVTPEVPERVRAMNASVKLLLIVREPVTRAISDYTQLRSHAATASPSPSPASGSASGSGQQGPQRSFEELAIKPDGTVNVAYRPLSTSLYHSFLHRWLDVFSRDQLLVVNGDLLIEDPVPELRRIEQFLGLEPRIGRHNFYFNHTKGFFCLRNDTADKCLRETKGRRHPRVDPAVITKLRKFFSEHNQRFYDLVGQDLGWPEE</sequence>
<reference evidence="20" key="1">
    <citation type="submission" date="2021-07" db="EMBL/GenBank/DDBJ databases">
        <authorList>
            <person name="Catto M.A."/>
            <person name="Jacobson A."/>
            <person name="Kennedy G."/>
            <person name="Labadie P."/>
            <person name="Hunt B.G."/>
            <person name="Srinivasan R."/>
        </authorList>
    </citation>
    <scope>NUCLEOTIDE SEQUENCE</scope>
    <source>
        <strain evidence="20">PL_HMW_Pooled</strain>
        <tissue evidence="20">Head</tissue>
    </source>
</reference>
<evidence type="ECO:0000256" key="10">
    <source>
        <dbReference type="ARBA" id="ARBA00052516"/>
    </source>
</evidence>
<dbReference type="InterPro" id="IPR037359">
    <property type="entry name" value="NST/OST"/>
</dbReference>
<evidence type="ECO:0000313" key="21">
    <source>
        <dbReference type="Proteomes" id="UP001219518"/>
    </source>
</evidence>
<evidence type="ECO:0000256" key="3">
    <source>
        <dbReference type="ARBA" id="ARBA00022692"/>
    </source>
</evidence>
<feature type="binding site" evidence="15">
    <location>
        <position position="237"/>
    </location>
    <ligand>
        <name>3'-phosphoadenylyl sulfate</name>
        <dbReference type="ChEBI" id="CHEBI:58339"/>
    </ligand>
</feature>
<dbReference type="Proteomes" id="UP001219518">
    <property type="component" value="Unassembled WGS sequence"/>
</dbReference>
<evidence type="ECO:0000256" key="17">
    <source>
        <dbReference type="SAM" id="MobiDB-lite"/>
    </source>
</evidence>
<evidence type="ECO:0000259" key="19">
    <source>
        <dbReference type="Pfam" id="PF00685"/>
    </source>
</evidence>
<accession>A0AAE1HN84</accession>
<evidence type="ECO:0000256" key="12">
    <source>
        <dbReference type="ARBA" id="ARBA00071906"/>
    </source>
</evidence>
<feature type="disulfide bond" evidence="16">
    <location>
        <begin position="363"/>
        <end position="372"/>
    </location>
</feature>
<dbReference type="EMBL" id="JAHWGI010001172">
    <property type="protein sequence ID" value="KAK3924329.1"/>
    <property type="molecule type" value="Genomic_DNA"/>
</dbReference>
<comment type="subcellular location">
    <subcellularLocation>
        <location evidence="1">Golgi apparatus membrane</location>
        <topology evidence="1">Single-pass type II membrane protein</topology>
    </subcellularLocation>
</comment>
<evidence type="ECO:0000256" key="18">
    <source>
        <dbReference type="SAM" id="Phobius"/>
    </source>
</evidence>
<keyword evidence="3 18" id="KW-0812">Transmembrane</keyword>
<dbReference type="AlphaFoldDB" id="A0AAE1HN84"/>
<dbReference type="GO" id="GO:0008467">
    <property type="term" value="F:[heparan sulfate]-glucosamine 3-sulfotransferase activity"/>
    <property type="evidence" value="ECO:0007669"/>
    <property type="project" value="UniProtKB-EC"/>
</dbReference>
<evidence type="ECO:0000313" key="20">
    <source>
        <dbReference type="EMBL" id="KAK3924329.1"/>
    </source>
</evidence>
<evidence type="ECO:0000256" key="9">
    <source>
        <dbReference type="ARBA" id="ARBA00023180"/>
    </source>
</evidence>
<keyword evidence="6" id="KW-0333">Golgi apparatus</keyword>